<dbReference type="GO" id="GO:0006890">
    <property type="term" value="P:retrograde vesicle-mediated transport, Golgi to endoplasmic reticulum"/>
    <property type="evidence" value="ECO:0007669"/>
    <property type="project" value="TreeGrafter"/>
</dbReference>
<protein>
    <recommendedName>
        <fullName evidence="3">Conserved oligomeric Golgi complex subunit 4</fullName>
    </recommendedName>
    <alternativeName>
        <fullName evidence="8">Component of oligomeric Golgi complex 4</fullName>
    </alternativeName>
</protein>
<dbReference type="AlphaFoldDB" id="A0AA36AIG5"/>
<dbReference type="GO" id="GO:0007030">
    <property type="term" value="P:Golgi organization"/>
    <property type="evidence" value="ECO:0007669"/>
    <property type="project" value="TreeGrafter"/>
</dbReference>
<dbReference type="Proteomes" id="UP001162480">
    <property type="component" value="Chromosome 1"/>
</dbReference>
<name>A0AA36AIG5_OCTVU</name>
<dbReference type="EMBL" id="OX597814">
    <property type="protein sequence ID" value="CAI9716006.1"/>
    <property type="molecule type" value="Genomic_DNA"/>
</dbReference>
<comment type="subcellular location">
    <subcellularLocation>
        <location evidence="1">Golgi apparatus membrane</location>
        <topology evidence="1">Peripheral membrane protein</topology>
    </subcellularLocation>
</comment>
<evidence type="ECO:0000313" key="11">
    <source>
        <dbReference type="Proteomes" id="UP001162480"/>
    </source>
</evidence>
<evidence type="ECO:0000256" key="8">
    <source>
        <dbReference type="ARBA" id="ARBA00031340"/>
    </source>
</evidence>
<keyword evidence="5" id="KW-0653">Protein transport</keyword>
<keyword evidence="4" id="KW-0813">Transport</keyword>
<evidence type="ECO:0000256" key="4">
    <source>
        <dbReference type="ARBA" id="ARBA00022448"/>
    </source>
</evidence>
<keyword evidence="7" id="KW-0472">Membrane</keyword>
<keyword evidence="6" id="KW-0333">Golgi apparatus</keyword>
<evidence type="ECO:0000256" key="6">
    <source>
        <dbReference type="ARBA" id="ARBA00023034"/>
    </source>
</evidence>
<reference evidence="10" key="1">
    <citation type="submission" date="2023-08" db="EMBL/GenBank/DDBJ databases">
        <authorList>
            <person name="Alioto T."/>
            <person name="Alioto T."/>
            <person name="Gomez Garrido J."/>
        </authorList>
    </citation>
    <scope>NUCLEOTIDE SEQUENCE</scope>
</reference>
<feature type="domain" description="COG4 transport protein middle alpha-helical bundle" evidence="9">
    <location>
        <begin position="172"/>
        <end position="481"/>
    </location>
</feature>
<proteinExistence type="inferred from homology"/>
<dbReference type="InterPro" id="IPR048682">
    <property type="entry name" value="COG4"/>
</dbReference>
<evidence type="ECO:0000313" key="10">
    <source>
        <dbReference type="EMBL" id="CAI9716006.1"/>
    </source>
</evidence>
<accession>A0AA36AIG5</accession>
<dbReference type="InterPro" id="IPR048680">
    <property type="entry name" value="COG4_N"/>
</dbReference>
<dbReference type="InterPro" id="IPR013167">
    <property type="entry name" value="COG4_M"/>
</dbReference>
<evidence type="ECO:0000256" key="2">
    <source>
        <dbReference type="ARBA" id="ARBA00009215"/>
    </source>
</evidence>
<dbReference type="Pfam" id="PF20663">
    <property type="entry name" value="COG4_N"/>
    <property type="match status" value="1"/>
</dbReference>
<dbReference type="SMART" id="SM00762">
    <property type="entry name" value="Cog4"/>
    <property type="match status" value="1"/>
</dbReference>
<comment type="similarity">
    <text evidence="2">Belongs to the COG4 family.</text>
</comment>
<sequence length="570" mass="64919">MAGSKDDATSSDILEAADKLTDIDKMKEALDRLCHEEEIVNEELNSLLEHQSLLENKMFALHKMLPNLHVLDSDAKQLSTMISFTSTLAENVSSKVRQLDVAKSHVSDSIQRVEDVLDLKFCTDGVQSALQNEDYEKAAGHVHRFLSLDENVLRMAGDASEGSPLDTSFKMLHEAEEKLKTIVRNKFDASVHSGDVASVERFFKIFPLLRLHEEGLTKFGKYLAAQFSEPVGKTLSENLKITDDDKRSNILFADVITTMFERIARIVETHQPLVETFYGPGKLDIILMLLQKECDRQARTTIKEFRKRRDFDYKVQQVQQSMLFSKSSNEKLDFKQLDVLLSELVLLNTRAELYIRFMKKRSLNDIDVGIQDVELKKEKHAIVERNFNNCDLSRLMQDLIGNYILMEEYFMREMVLKAVSMDLAEENSLYSSMVDDSFFIVKKSVRRAISSSSVDGVCAMLNHACTILEQDFRETLYSKLRPGFPSGFDFSQAYNLMQSSFQQGKLSSDTEKAKTVFLITLNNAEASCDYIKSLHNSLEAEVAQLFRQCSEQNKAKLEVSILYLAAVNHC</sequence>
<keyword evidence="11" id="KW-1185">Reference proteome</keyword>
<organism evidence="10 11">
    <name type="scientific">Octopus vulgaris</name>
    <name type="common">Common octopus</name>
    <dbReference type="NCBI Taxonomy" id="6645"/>
    <lineage>
        <taxon>Eukaryota</taxon>
        <taxon>Metazoa</taxon>
        <taxon>Spiralia</taxon>
        <taxon>Lophotrochozoa</taxon>
        <taxon>Mollusca</taxon>
        <taxon>Cephalopoda</taxon>
        <taxon>Coleoidea</taxon>
        <taxon>Octopodiformes</taxon>
        <taxon>Octopoda</taxon>
        <taxon>Incirrata</taxon>
        <taxon>Octopodidae</taxon>
        <taxon>Octopus</taxon>
    </lineage>
</organism>
<gene>
    <name evidence="10" type="ORF">OCTVUL_1B002891</name>
</gene>
<dbReference type="Gene3D" id="1.10.287.1060">
    <property type="entry name" value="ESAT-6-like"/>
    <property type="match status" value="1"/>
</dbReference>
<evidence type="ECO:0000256" key="7">
    <source>
        <dbReference type="ARBA" id="ARBA00023136"/>
    </source>
</evidence>
<dbReference type="GO" id="GO:0015031">
    <property type="term" value="P:protein transport"/>
    <property type="evidence" value="ECO:0007669"/>
    <property type="project" value="UniProtKB-KW"/>
</dbReference>
<dbReference type="PANTHER" id="PTHR24016">
    <property type="entry name" value="CONSERVED OLIGOMERIC GOLGI COMPLEX SUBUNIT 4"/>
    <property type="match status" value="1"/>
</dbReference>
<dbReference type="GO" id="GO:0017119">
    <property type="term" value="C:Golgi transport complex"/>
    <property type="evidence" value="ECO:0007669"/>
    <property type="project" value="TreeGrafter"/>
</dbReference>
<evidence type="ECO:0000256" key="3">
    <source>
        <dbReference type="ARBA" id="ARBA00020975"/>
    </source>
</evidence>
<dbReference type="GO" id="GO:0000139">
    <property type="term" value="C:Golgi membrane"/>
    <property type="evidence" value="ECO:0007669"/>
    <property type="project" value="UniProtKB-SubCell"/>
</dbReference>
<dbReference type="PANTHER" id="PTHR24016:SF0">
    <property type="entry name" value="CONSERVED OLIGOMERIC GOLGI COMPLEX SUBUNIT 4"/>
    <property type="match status" value="1"/>
</dbReference>
<evidence type="ECO:0000256" key="5">
    <source>
        <dbReference type="ARBA" id="ARBA00022927"/>
    </source>
</evidence>
<evidence type="ECO:0000259" key="9">
    <source>
        <dbReference type="SMART" id="SM00762"/>
    </source>
</evidence>
<evidence type="ECO:0000256" key="1">
    <source>
        <dbReference type="ARBA" id="ARBA00004395"/>
    </source>
</evidence>
<dbReference type="Pfam" id="PF08318">
    <property type="entry name" value="COG4_m"/>
    <property type="match status" value="1"/>
</dbReference>